<sequence length="162" mass="17039">MRRIWMPWAVLALLTPALLGAAGPSDETIPLRGNGPGERLDVTVTRTVDPAPPEGPADVPEEGERLVAVEFRLENTGTAPYRDSPQNGAYLIDSQGQRFASVLNATSAGAEFPGTVTLAPQDTALGLVTFAIPAEARIAALQFAMNSGFADDVGQWTYDAGS</sequence>
<evidence type="ECO:0000313" key="5">
    <source>
        <dbReference type="Proteomes" id="UP001199054"/>
    </source>
</evidence>
<organism evidence="4 5">
    <name type="scientific">Streptomyces antimicrobicus</name>
    <dbReference type="NCBI Taxonomy" id="2883108"/>
    <lineage>
        <taxon>Bacteria</taxon>
        <taxon>Bacillati</taxon>
        <taxon>Actinomycetota</taxon>
        <taxon>Actinomycetes</taxon>
        <taxon>Kitasatosporales</taxon>
        <taxon>Streptomycetaceae</taxon>
        <taxon>Streptomyces</taxon>
    </lineage>
</organism>
<name>A0ABS8BEF3_9ACTN</name>
<protein>
    <submittedName>
        <fullName evidence="4">DUF4352 domain-containing protein</fullName>
    </submittedName>
</protein>
<keyword evidence="1 2" id="KW-0732">Signal</keyword>
<gene>
    <name evidence="4" type="ORF">LG632_26940</name>
</gene>
<dbReference type="RefSeq" id="WP_226730151.1">
    <property type="nucleotide sequence ID" value="NZ_JAJAUY010000165.1"/>
</dbReference>
<dbReference type="EMBL" id="JAJAUY010000165">
    <property type="protein sequence ID" value="MCB5182977.1"/>
    <property type="molecule type" value="Genomic_DNA"/>
</dbReference>
<dbReference type="InterPro" id="IPR029051">
    <property type="entry name" value="DUF4352"/>
</dbReference>
<evidence type="ECO:0000259" key="3">
    <source>
        <dbReference type="Pfam" id="PF11611"/>
    </source>
</evidence>
<feature type="chain" id="PRO_5045094375" evidence="2">
    <location>
        <begin position="22"/>
        <end position="162"/>
    </location>
</feature>
<dbReference type="Gene3D" id="2.60.40.1240">
    <property type="match status" value="1"/>
</dbReference>
<keyword evidence="5" id="KW-1185">Reference proteome</keyword>
<dbReference type="Proteomes" id="UP001199054">
    <property type="component" value="Unassembled WGS sequence"/>
</dbReference>
<evidence type="ECO:0000256" key="1">
    <source>
        <dbReference type="ARBA" id="ARBA00022729"/>
    </source>
</evidence>
<proteinExistence type="predicted"/>
<evidence type="ECO:0000256" key="2">
    <source>
        <dbReference type="SAM" id="SignalP"/>
    </source>
</evidence>
<dbReference type="Pfam" id="PF11611">
    <property type="entry name" value="DUF4352"/>
    <property type="match status" value="1"/>
</dbReference>
<evidence type="ECO:0000313" key="4">
    <source>
        <dbReference type="EMBL" id="MCB5182977.1"/>
    </source>
</evidence>
<dbReference type="InterPro" id="IPR029050">
    <property type="entry name" value="Immunoprotect_excell_Ig-like"/>
</dbReference>
<feature type="domain" description="DUF4352" evidence="3">
    <location>
        <begin position="40"/>
        <end position="146"/>
    </location>
</feature>
<feature type="signal peptide" evidence="2">
    <location>
        <begin position="1"/>
        <end position="21"/>
    </location>
</feature>
<reference evidence="4 5" key="1">
    <citation type="submission" date="2021-10" db="EMBL/GenBank/DDBJ databases">
        <title>Streptomyces sp. strain SMC 277, a novel streptomycete isolated from soil.</title>
        <authorList>
            <person name="Chanama M."/>
        </authorList>
    </citation>
    <scope>NUCLEOTIDE SEQUENCE [LARGE SCALE GENOMIC DNA]</scope>
    <source>
        <strain evidence="4 5">SMC 277</strain>
    </source>
</reference>
<accession>A0ABS8BEF3</accession>
<comment type="caution">
    <text evidence="4">The sequence shown here is derived from an EMBL/GenBank/DDBJ whole genome shotgun (WGS) entry which is preliminary data.</text>
</comment>